<evidence type="ECO:0000256" key="1">
    <source>
        <dbReference type="SAM" id="MobiDB-lite"/>
    </source>
</evidence>
<organism evidence="3 4">
    <name type="scientific">Candidatus Kaiserbacteria bacterium RIFCSPHIGHO2_02_FULL_59_21</name>
    <dbReference type="NCBI Taxonomy" id="1798500"/>
    <lineage>
        <taxon>Bacteria</taxon>
        <taxon>Candidatus Kaiseribacteriota</taxon>
    </lineage>
</organism>
<dbReference type="PANTHER" id="PTHR35458">
    <property type="entry name" value="SLR0755 PROTEIN"/>
    <property type="match status" value="1"/>
</dbReference>
<feature type="region of interest" description="Disordered" evidence="1">
    <location>
        <begin position="177"/>
        <end position="201"/>
    </location>
</feature>
<accession>A0A1F6E089</accession>
<feature type="compositionally biased region" description="Basic and acidic residues" evidence="1">
    <location>
        <begin position="186"/>
        <end position="201"/>
    </location>
</feature>
<gene>
    <name evidence="3" type="ORF">A3C21_01940</name>
</gene>
<sequence>MAIIKHPEQRVGVFIDTQNLYHSAKNIYHARVNFGNVLKDSVAGRRLIRARAYMATTESGEEKAFLEALVKLGIEPKTKDLQIFYGGAKKADWDVGLAVDAITASSKLDTVLLFTGDGDFIPLVEYLKVHAGCQVEVVSFGRSTSGRLKEVADHFLDLDDDPRRYLINYRSTRFSRSRQSAALPPETRKGLEETERITEVE</sequence>
<reference evidence="3 4" key="1">
    <citation type="journal article" date="2016" name="Nat. Commun.">
        <title>Thousands of microbial genomes shed light on interconnected biogeochemical processes in an aquifer system.</title>
        <authorList>
            <person name="Anantharaman K."/>
            <person name="Brown C.T."/>
            <person name="Hug L.A."/>
            <person name="Sharon I."/>
            <person name="Castelle C.J."/>
            <person name="Probst A.J."/>
            <person name="Thomas B.C."/>
            <person name="Singh A."/>
            <person name="Wilkins M.J."/>
            <person name="Karaoz U."/>
            <person name="Brodie E.L."/>
            <person name="Williams K.H."/>
            <person name="Hubbard S.S."/>
            <person name="Banfield J.F."/>
        </authorList>
    </citation>
    <scope>NUCLEOTIDE SEQUENCE [LARGE SCALE GENOMIC DNA]</scope>
</reference>
<name>A0A1F6E089_9BACT</name>
<dbReference type="InterPro" id="IPR021139">
    <property type="entry name" value="NYN"/>
</dbReference>
<evidence type="ECO:0000313" key="4">
    <source>
        <dbReference type="Proteomes" id="UP000178572"/>
    </source>
</evidence>
<feature type="domain" description="NYN" evidence="2">
    <location>
        <begin position="10"/>
        <end position="159"/>
    </location>
</feature>
<protein>
    <recommendedName>
        <fullName evidence="2">NYN domain-containing protein</fullName>
    </recommendedName>
</protein>
<dbReference type="Pfam" id="PF01936">
    <property type="entry name" value="NYN"/>
    <property type="match status" value="1"/>
</dbReference>
<dbReference type="PANTHER" id="PTHR35458:SF8">
    <property type="entry name" value="SLR0650 PROTEIN"/>
    <property type="match status" value="1"/>
</dbReference>
<evidence type="ECO:0000313" key="3">
    <source>
        <dbReference type="EMBL" id="OGG67114.1"/>
    </source>
</evidence>
<evidence type="ECO:0000259" key="2">
    <source>
        <dbReference type="Pfam" id="PF01936"/>
    </source>
</evidence>
<proteinExistence type="predicted"/>
<dbReference type="STRING" id="1798500.A3C21_01940"/>
<comment type="caution">
    <text evidence="3">The sequence shown here is derived from an EMBL/GenBank/DDBJ whole genome shotgun (WGS) entry which is preliminary data.</text>
</comment>
<dbReference type="AlphaFoldDB" id="A0A1F6E089"/>
<dbReference type="Proteomes" id="UP000178572">
    <property type="component" value="Unassembled WGS sequence"/>
</dbReference>
<dbReference type="EMBL" id="MFLN01000027">
    <property type="protein sequence ID" value="OGG67114.1"/>
    <property type="molecule type" value="Genomic_DNA"/>
</dbReference>
<dbReference type="CDD" id="cd10911">
    <property type="entry name" value="PIN_LabA"/>
    <property type="match status" value="1"/>
</dbReference>
<dbReference type="InterPro" id="IPR047140">
    <property type="entry name" value="LabA"/>
</dbReference>
<dbReference type="GO" id="GO:0004540">
    <property type="term" value="F:RNA nuclease activity"/>
    <property type="evidence" value="ECO:0007669"/>
    <property type="project" value="InterPro"/>
</dbReference>
<dbReference type="Gene3D" id="3.40.50.1010">
    <property type="entry name" value="5'-nuclease"/>
    <property type="match status" value="1"/>
</dbReference>